<dbReference type="Proteomes" id="UP001396334">
    <property type="component" value="Unassembled WGS sequence"/>
</dbReference>
<accession>A0ABR2T7I2</accession>
<evidence type="ECO:0000313" key="2">
    <source>
        <dbReference type="EMBL" id="KAK9033142.1"/>
    </source>
</evidence>
<evidence type="ECO:0000256" key="1">
    <source>
        <dbReference type="SAM" id="MobiDB-lite"/>
    </source>
</evidence>
<dbReference type="EMBL" id="JBBPBN010000008">
    <property type="protein sequence ID" value="KAK9033142.1"/>
    <property type="molecule type" value="Genomic_DNA"/>
</dbReference>
<reference evidence="2 3" key="1">
    <citation type="journal article" date="2024" name="G3 (Bethesda)">
        <title>Genome assembly of Hibiscus sabdariffa L. provides insights into metabolisms of medicinal natural products.</title>
        <authorList>
            <person name="Kim T."/>
        </authorList>
    </citation>
    <scope>NUCLEOTIDE SEQUENCE [LARGE SCALE GENOMIC DNA]</scope>
    <source>
        <strain evidence="2">TK-2024</strain>
        <tissue evidence="2">Old leaves</tissue>
    </source>
</reference>
<gene>
    <name evidence="2" type="ORF">V6N11_018179</name>
</gene>
<protein>
    <submittedName>
        <fullName evidence="2">Uncharacterized protein</fullName>
    </submittedName>
</protein>
<proteinExistence type="predicted"/>
<name>A0ABR2T7I2_9ROSI</name>
<evidence type="ECO:0000313" key="3">
    <source>
        <dbReference type="Proteomes" id="UP001396334"/>
    </source>
</evidence>
<sequence>MFPANHLISVDIPVTILAPDMFGWPYADSCMEKRFVRGQEGQKETTTTSSIKMIVEGDNNKFSRGLHGKAENSSIRRLSRDHGYTFMAYAIRVEELGCKERMVSDLKSTKKKTSESGKLIQKDESRSDSESATKETKSGPPDRSGSSLSYKGKDCMGNENFTILDSKFGDFNRHLDPVQPQDPYQAQEVGVGQFSGSRSAMPVISSAQDPGQVANAGTCQQSGLSDPNQAPNRYTTTWRWIPHWLIQVKAFPGLN</sequence>
<comment type="caution">
    <text evidence="2">The sequence shown here is derived from an EMBL/GenBank/DDBJ whole genome shotgun (WGS) entry which is preliminary data.</text>
</comment>
<organism evidence="2 3">
    <name type="scientific">Hibiscus sabdariffa</name>
    <name type="common">roselle</name>
    <dbReference type="NCBI Taxonomy" id="183260"/>
    <lineage>
        <taxon>Eukaryota</taxon>
        <taxon>Viridiplantae</taxon>
        <taxon>Streptophyta</taxon>
        <taxon>Embryophyta</taxon>
        <taxon>Tracheophyta</taxon>
        <taxon>Spermatophyta</taxon>
        <taxon>Magnoliopsida</taxon>
        <taxon>eudicotyledons</taxon>
        <taxon>Gunneridae</taxon>
        <taxon>Pentapetalae</taxon>
        <taxon>rosids</taxon>
        <taxon>malvids</taxon>
        <taxon>Malvales</taxon>
        <taxon>Malvaceae</taxon>
        <taxon>Malvoideae</taxon>
        <taxon>Hibiscus</taxon>
    </lineage>
</organism>
<keyword evidence="3" id="KW-1185">Reference proteome</keyword>
<feature type="compositionally biased region" description="Basic and acidic residues" evidence="1">
    <location>
        <begin position="105"/>
        <end position="137"/>
    </location>
</feature>
<feature type="region of interest" description="Disordered" evidence="1">
    <location>
        <begin position="105"/>
        <end position="151"/>
    </location>
</feature>